<feature type="compositionally biased region" description="Basic and acidic residues" evidence="1">
    <location>
        <begin position="1916"/>
        <end position="1930"/>
    </location>
</feature>
<keyword evidence="4" id="KW-1185">Reference proteome</keyword>
<feature type="transmembrane region" description="Helical" evidence="2">
    <location>
        <begin position="1437"/>
        <end position="1460"/>
    </location>
</feature>
<keyword evidence="2" id="KW-0472">Membrane</keyword>
<dbReference type="Proteomes" id="UP001165065">
    <property type="component" value="Unassembled WGS sequence"/>
</dbReference>
<dbReference type="EMBL" id="BRYA01000559">
    <property type="protein sequence ID" value="GMI23026.1"/>
    <property type="molecule type" value="Genomic_DNA"/>
</dbReference>
<keyword evidence="2" id="KW-0812">Transmembrane</keyword>
<feature type="transmembrane region" description="Helical" evidence="2">
    <location>
        <begin position="1716"/>
        <end position="1736"/>
    </location>
</feature>
<accession>A0A9W7L1S8</accession>
<feature type="region of interest" description="Disordered" evidence="1">
    <location>
        <begin position="112"/>
        <end position="148"/>
    </location>
</feature>
<reference evidence="4" key="1">
    <citation type="journal article" date="2023" name="Commun. Biol.">
        <title>Genome analysis of Parmales, the sister group of diatoms, reveals the evolutionary specialization of diatoms from phago-mixotrophs to photoautotrophs.</title>
        <authorList>
            <person name="Ban H."/>
            <person name="Sato S."/>
            <person name="Yoshikawa S."/>
            <person name="Yamada K."/>
            <person name="Nakamura Y."/>
            <person name="Ichinomiya M."/>
            <person name="Sato N."/>
            <person name="Blanc-Mathieu R."/>
            <person name="Endo H."/>
            <person name="Kuwata A."/>
            <person name="Ogata H."/>
        </authorList>
    </citation>
    <scope>NUCLEOTIDE SEQUENCE [LARGE SCALE GENOMIC DNA]</scope>
</reference>
<proteinExistence type="predicted"/>
<sequence>MTTPEFASGDEVEKELNSLMTRVFHENGVHVSGRQLNLSRDVKKILVGDVIMDSPTKVLDHLLSECVFGSFKRHNLYVDNELRRQVVMWTYESDKGKVEFLLEGNITVIPSPPIHETQSLGTAEATDESFRSSSPVPSDQPPEPQSPSYLIEFKSTYEQDMPDRASLDRLVTLAPLKASVDTIWAKTTNCKISIEPFRYGQSLITFTGDFEVELRQDDNSQKHKQKTFMGSSIGGSGSRSYRANTMRSRRKTTMVASTWSKHRLEQYHDDEDSETALAQSLTRFARRNFLANLQALNGSISSAAAVLSAARGIIADTAKHFYQPSVIDARTKRAFCEYYMPRAPPLTTREEEMLENLTDLVKQFESKAKRIPGTLKDEVEKFRWWEGDSMWAAFIATIDVPAVQMLAHFFYLDTHEGMNAHNETQGDEPREITQNINGSRSAHYRVGFRLPAHNSRIFEIWQTWKEQKLPDGRTQYVMGLKPINDFQGGKETESLQGHTIGHTTGVFIVTEVAPKICTLMRIQSIDFHASLPDPIINMLTKNEATKTKEVQDTHRRNDNEVDAEVREVIIAKMMEGVELDEDQLDIFEKIGVIFIGGNLQWKSIDSLDSGLEMHMKMKEQKKGERSVAMVRAVGIADCRAEEAAAWMFEYCNRERMRTHREEGHPARLEIRKQKRKVNEKYFAVVKNFGGKLSLMVSAREFQVRQIWRRNENGSMSVAFWPNQDVVDYSGSRFASRLVRGTSCGIFTATNIDGIGGVPQCKLEFMQYIDAGGFIPVSLINRLAPRQLKLIWSVKDRFRRDREVDEVNLTSLRDVIKNEHQSYSFAEHALIKRGMDFFRMGIESDNATEQNSTDARVSLKEMELDVDSDRVFAGVVQATIHTDPVSCVAYEFDKELREKMSKLNSKRVSSQVVKKLNSHAQLYRRVWATGVPGFAYRDSRMKVVWQKDEEGNFWIVYEDTNLLDAEVPFAKDHARCSFHAAWKLEARQGKDGSPQTMATVLMRADFGGSLPTKSSKLLLRSFCNTVIDLRMRFDRSRAIDAASRLDIVERMGRTFFKKDLERDTFDERFDDVDGWTKVQGAFPLSDTWSVVREAGQGWGKATVKIRAELEEAAAFFWDFESSVHLATTDDRERVMRPGATDWEAVVWRRQKIASKHGAKHRQRGFKNIMRMHRVKSNVIVIELEPTALDEEEEKKFNGHVAKESAIVRFTKEGEMETNVEYATFLELGSKVSKKATQVSLHRHLDEAAEMERYFTSLIPLDAMTSRAGEALGLDMIWDGGELGGSHSRNERIKHVVDVVKTSVALSAVSQKYPWLVVFLQKASCGDFAVNHPVSTKLACLSEKEANTLGSNLMPSLRSRKIARAGVDQWRLQNRAAKELLEEFPWMYDMIEAIGEGVIKAAPWGLMFRVLTGAIMSLVDLSTDLYVANMYRVEERYSYFRLVVGMVSCSMLLQAMIVYVQYRRLGKARVVREMFPIFIGMKPALDAYRVAKGLEQEAGTVSDAVGEMTITKCIELFAEGIPGVIIQTLAIGTLDDEAASSEALLSLLISMLSAGFIGATLSYDFDTDPKRREQSPEFYGYVPAKARQRSLVFFSMIIFSSFMLLIRCTTIVLLGLTGVRWAILYVSTDLTLYLVIKIARRDFWYWPPISGVVMFVVSFLARIISKVIADFTSIVQLRHPNEVGGAYWTFSFVMTMISLPVAIHFFEASGGNARTAKLAKLEAAILLPAVALVFAVFIKNINKRYRRTFFSLERGKDMTIEKFRNSEDDGKKATAVFKKNRRHWTSIEQEVRAFVSANWSKWVASNPKWLTSNLRNNIPLEFIPNARDRLQERVRRMTAYEASRRGSNSGISMKETAGGYNSQRGSSPSSSVSKSRSGLMSLGSFRYSKLSALPGFGVTAKGGSVLPVSSRQVSESGVGHEESKESDHFHGD</sequence>
<feature type="region of interest" description="Disordered" evidence="1">
    <location>
        <begin position="218"/>
        <end position="247"/>
    </location>
</feature>
<feature type="region of interest" description="Disordered" evidence="1">
    <location>
        <begin position="1837"/>
        <end position="1873"/>
    </location>
</feature>
<feature type="compositionally biased region" description="Low complexity" evidence="1">
    <location>
        <begin position="1860"/>
        <end position="1873"/>
    </location>
</feature>
<comment type="caution">
    <text evidence="3">The sequence shown here is derived from an EMBL/GenBank/DDBJ whole genome shotgun (WGS) entry which is preliminary data.</text>
</comment>
<keyword evidence="2" id="KW-1133">Transmembrane helix</keyword>
<organism evidence="3 4">
    <name type="scientific">Triparma columacea</name>
    <dbReference type="NCBI Taxonomy" id="722753"/>
    <lineage>
        <taxon>Eukaryota</taxon>
        <taxon>Sar</taxon>
        <taxon>Stramenopiles</taxon>
        <taxon>Ochrophyta</taxon>
        <taxon>Bolidophyceae</taxon>
        <taxon>Parmales</taxon>
        <taxon>Triparmaceae</taxon>
        <taxon>Triparma</taxon>
    </lineage>
</organism>
<dbReference type="GO" id="GO:0005886">
    <property type="term" value="C:plasma membrane"/>
    <property type="evidence" value="ECO:0007669"/>
    <property type="project" value="UniProtKB-ARBA"/>
</dbReference>
<evidence type="ECO:0000256" key="1">
    <source>
        <dbReference type="SAM" id="MobiDB-lite"/>
    </source>
</evidence>
<gene>
    <name evidence="3" type="ORF">TrCOL_g8119</name>
</gene>
<protein>
    <submittedName>
        <fullName evidence="3">Uncharacterized protein</fullName>
    </submittedName>
</protein>
<evidence type="ECO:0000256" key="2">
    <source>
        <dbReference type="SAM" id="Phobius"/>
    </source>
</evidence>
<feature type="transmembrane region" description="Helical" evidence="2">
    <location>
        <begin position="1683"/>
        <end position="1704"/>
    </location>
</feature>
<name>A0A9W7L1S8_9STRA</name>
<feature type="region of interest" description="Disordered" evidence="1">
    <location>
        <begin position="1898"/>
        <end position="1930"/>
    </location>
</feature>
<dbReference type="InterPro" id="IPR023393">
    <property type="entry name" value="START-like_dom_sf"/>
</dbReference>
<feature type="transmembrane region" description="Helical" evidence="2">
    <location>
        <begin position="1641"/>
        <end position="1663"/>
    </location>
</feature>
<evidence type="ECO:0000313" key="4">
    <source>
        <dbReference type="Proteomes" id="UP001165065"/>
    </source>
</evidence>
<dbReference type="SUPFAM" id="SSF55961">
    <property type="entry name" value="Bet v1-like"/>
    <property type="match status" value="2"/>
</dbReference>
<dbReference type="Gene3D" id="3.30.530.20">
    <property type="match status" value="2"/>
</dbReference>
<evidence type="ECO:0000313" key="3">
    <source>
        <dbReference type="EMBL" id="GMI23026.1"/>
    </source>
</evidence>
<feature type="transmembrane region" description="Helical" evidence="2">
    <location>
        <begin position="1589"/>
        <end position="1611"/>
    </location>
</feature>
<dbReference type="OrthoDB" id="202129at2759"/>